<reference evidence="12 13" key="1">
    <citation type="submission" date="2020-08" db="EMBL/GenBank/DDBJ databases">
        <authorList>
            <person name="Hejnol A."/>
        </authorList>
    </citation>
    <scope>NUCLEOTIDE SEQUENCE [LARGE SCALE GENOMIC DNA]</scope>
</reference>
<dbReference type="Pfam" id="PF00858">
    <property type="entry name" value="ASC"/>
    <property type="match status" value="1"/>
</dbReference>
<dbReference type="InterPro" id="IPR001873">
    <property type="entry name" value="ENaC"/>
</dbReference>
<comment type="caution">
    <text evidence="12">The sequence shown here is derived from an EMBL/GenBank/DDBJ whole genome shotgun (WGS) entry which is preliminary data.</text>
</comment>
<dbReference type="GO" id="GO:0005886">
    <property type="term" value="C:plasma membrane"/>
    <property type="evidence" value="ECO:0007669"/>
    <property type="project" value="TreeGrafter"/>
</dbReference>
<evidence type="ECO:0000256" key="2">
    <source>
        <dbReference type="ARBA" id="ARBA00022448"/>
    </source>
</evidence>
<dbReference type="EMBL" id="CAJFCJ010000025">
    <property type="protein sequence ID" value="CAD5125317.1"/>
    <property type="molecule type" value="Genomic_DNA"/>
</dbReference>
<dbReference type="Gene3D" id="2.60.470.10">
    <property type="entry name" value="Acid-sensing ion channels like domains"/>
    <property type="match status" value="1"/>
</dbReference>
<evidence type="ECO:0000256" key="3">
    <source>
        <dbReference type="ARBA" id="ARBA00022461"/>
    </source>
</evidence>
<keyword evidence="13" id="KW-1185">Reference proteome</keyword>
<dbReference type="AlphaFoldDB" id="A0A7I8WAZ7"/>
<protein>
    <submittedName>
        <fullName evidence="12">DgyrCDS13560</fullName>
    </submittedName>
</protein>
<dbReference type="OrthoDB" id="6154304at2759"/>
<dbReference type="Proteomes" id="UP000549394">
    <property type="component" value="Unassembled WGS sequence"/>
</dbReference>
<keyword evidence="2 11" id="KW-0813">Transport</keyword>
<dbReference type="PANTHER" id="PTHR11690">
    <property type="entry name" value="AMILORIDE-SENSITIVE SODIUM CHANNEL-RELATED"/>
    <property type="match status" value="1"/>
</dbReference>
<evidence type="ECO:0000256" key="6">
    <source>
        <dbReference type="ARBA" id="ARBA00023053"/>
    </source>
</evidence>
<dbReference type="GO" id="GO:0015280">
    <property type="term" value="F:ligand-gated sodium channel activity"/>
    <property type="evidence" value="ECO:0007669"/>
    <property type="project" value="TreeGrafter"/>
</dbReference>
<evidence type="ECO:0000256" key="5">
    <source>
        <dbReference type="ARBA" id="ARBA00022989"/>
    </source>
</evidence>
<evidence type="ECO:0000256" key="1">
    <source>
        <dbReference type="ARBA" id="ARBA00004141"/>
    </source>
</evidence>
<keyword evidence="7 11" id="KW-0406">Ion transport</keyword>
<comment type="similarity">
    <text evidence="11">Belongs to the amiloride-sensitive sodium channel (TC 1.A.6) family.</text>
</comment>
<keyword evidence="6" id="KW-0915">Sodium</keyword>
<organism evidence="12 13">
    <name type="scientific">Dimorphilus gyrociliatus</name>
    <dbReference type="NCBI Taxonomy" id="2664684"/>
    <lineage>
        <taxon>Eukaryota</taxon>
        <taxon>Metazoa</taxon>
        <taxon>Spiralia</taxon>
        <taxon>Lophotrochozoa</taxon>
        <taxon>Annelida</taxon>
        <taxon>Polychaeta</taxon>
        <taxon>Polychaeta incertae sedis</taxon>
        <taxon>Dinophilidae</taxon>
        <taxon>Dimorphilus</taxon>
    </lineage>
</organism>
<evidence type="ECO:0000256" key="11">
    <source>
        <dbReference type="RuleBase" id="RU000679"/>
    </source>
</evidence>
<keyword evidence="8" id="KW-0472">Membrane</keyword>
<proteinExistence type="inferred from homology"/>
<keyword evidence="4 11" id="KW-0812">Transmembrane</keyword>
<accession>A0A7I8WAZ7</accession>
<name>A0A7I8WAZ7_9ANNE</name>
<comment type="subcellular location">
    <subcellularLocation>
        <location evidence="1">Membrane</location>
        <topology evidence="1">Multi-pass membrane protein</topology>
    </subcellularLocation>
</comment>
<keyword evidence="10 11" id="KW-0407">Ion channel</keyword>
<evidence type="ECO:0000313" key="12">
    <source>
        <dbReference type="EMBL" id="CAD5125317.1"/>
    </source>
</evidence>
<evidence type="ECO:0000313" key="13">
    <source>
        <dbReference type="Proteomes" id="UP000549394"/>
    </source>
</evidence>
<dbReference type="PRINTS" id="PR01078">
    <property type="entry name" value="AMINACHANNEL"/>
</dbReference>
<keyword evidence="5" id="KW-1133">Transmembrane helix</keyword>
<evidence type="ECO:0000256" key="10">
    <source>
        <dbReference type="ARBA" id="ARBA00023303"/>
    </source>
</evidence>
<keyword evidence="9 11" id="KW-0739">Sodium transport</keyword>
<evidence type="ECO:0000256" key="4">
    <source>
        <dbReference type="ARBA" id="ARBA00022692"/>
    </source>
</evidence>
<keyword evidence="3 11" id="KW-0894">Sodium channel</keyword>
<sequence>MSTKFTDHGTCVSINGNEANSSLFTEESGTQAGMSLTLNIESYEYMIGPHKNEGIKVYLHDAKESPRINHLGFSLAPGFHHSIAIKNTKVFNLEKPWGSCGETKLNHFQDYSPNKCNLDCSISDTIRKCGCLAPYMNSITSNTTD</sequence>
<evidence type="ECO:0000256" key="9">
    <source>
        <dbReference type="ARBA" id="ARBA00023201"/>
    </source>
</evidence>
<evidence type="ECO:0000256" key="8">
    <source>
        <dbReference type="ARBA" id="ARBA00023136"/>
    </source>
</evidence>
<gene>
    <name evidence="12" type="ORF">DGYR_LOCUS12705</name>
</gene>
<evidence type="ECO:0000256" key="7">
    <source>
        <dbReference type="ARBA" id="ARBA00023065"/>
    </source>
</evidence>